<feature type="transmembrane region" description="Helical" evidence="9">
    <location>
        <begin position="334"/>
        <end position="353"/>
    </location>
</feature>
<feature type="transmembrane region" description="Helical" evidence="9">
    <location>
        <begin position="89"/>
        <end position="108"/>
    </location>
</feature>
<evidence type="ECO:0000256" key="9">
    <source>
        <dbReference type="SAM" id="Phobius"/>
    </source>
</evidence>
<evidence type="ECO:0000313" key="11">
    <source>
        <dbReference type="EMBL" id="XBM47582.1"/>
    </source>
</evidence>
<keyword evidence="7" id="KW-0406">Ion transport</keyword>
<feature type="transmembrane region" description="Helical" evidence="9">
    <location>
        <begin position="6"/>
        <end position="26"/>
    </location>
</feature>
<proteinExistence type="inferred from homology"/>
<comment type="similarity">
    <text evidence="2">Belongs to the monovalent cation:proton antiporter 2 (CPA2) transporter (TC 2.A.37) family.</text>
</comment>
<dbReference type="EMBL" id="CP157390">
    <property type="protein sequence ID" value="XBM47582.1"/>
    <property type="molecule type" value="Genomic_DNA"/>
</dbReference>
<dbReference type="GO" id="GO:1902600">
    <property type="term" value="P:proton transmembrane transport"/>
    <property type="evidence" value="ECO:0007669"/>
    <property type="project" value="InterPro"/>
</dbReference>
<evidence type="ECO:0000256" key="7">
    <source>
        <dbReference type="ARBA" id="ARBA00023065"/>
    </source>
</evidence>
<dbReference type="InterPro" id="IPR006153">
    <property type="entry name" value="Cation/H_exchanger_TM"/>
</dbReference>
<evidence type="ECO:0000259" key="10">
    <source>
        <dbReference type="Pfam" id="PF00999"/>
    </source>
</evidence>
<dbReference type="GO" id="GO:0015297">
    <property type="term" value="F:antiporter activity"/>
    <property type="evidence" value="ECO:0007669"/>
    <property type="project" value="UniProtKB-KW"/>
</dbReference>
<feature type="transmembrane region" description="Helical" evidence="9">
    <location>
        <begin position="33"/>
        <end position="52"/>
    </location>
</feature>
<feature type="domain" description="Cation/H+ exchanger transmembrane" evidence="10">
    <location>
        <begin position="19"/>
        <end position="379"/>
    </location>
</feature>
<keyword evidence="8 9" id="KW-0472">Membrane</keyword>
<evidence type="ECO:0000256" key="4">
    <source>
        <dbReference type="ARBA" id="ARBA00022449"/>
    </source>
</evidence>
<dbReference type="Gene3D" id="1.20.1530.20">
    <property type="match status" value="1"/>
</dbReference>
<dbReference type="RefSeq" id="WP_348787553.1">
    <property type="nucleotide sequence ID" value="NZ_CP157390.1"/>
</dbReference>
<feature type="transmembrane region" description="Helical" evidence="9">
    <location>
        <begin position="215"/>
        <end position="234"/>
    </location>
</feature>
<evidence type="ECO:0000256" key="6">
    <source>
        <dbReference type="ARBA" id="ARBA00022989"/>
    </source>
</evidence>
<reference evidence="11" key="1">
    <citation type="submission" date="2024-05" db="EMBL/GenBank/DDBJ databases">
        <title>The Natural Products Discovery Center: Release of the First 8490 Sequenced Strains for Exploring Actinobacteria Biosynthetic Diversity.</title>
        <authorList>
            <person name="Kalkreuter E."/>
            <person name="Kautsar S.A."/>
            <person name="Yang D."/>
            <person name="Bader C.D."/>
            <person name="Teijaro C.N."/>
            <person name="Fluegel L."/>
            <person name="Davis C.M."/>
            <person name="Simpson J.R."/>
            <person name="Lauterbach L."/>
            <person name="Steele A.D."/>
            <person name="Gui C."/>
            <person name="Meng S."/>
            <person name="Li G."/>
            <person name="Viehrig K."/>
            <person name="Ye F."/>
            <person name="Su P."/>
            <person name="Kiefer A.F."/>
            <person name="Nichols A."/>
            <person name="Cepeda A.J."/>
            <person name="Yan W."/>
            <person name="Fan B."/>
            <person name="Jiang Y."/>
            <person name="Adhikari A."/>
            <person name="Zheng C.-J."/>
            <person name="Schuster L."/>
            <person name="Cowan T.M."/>
            <person name="Smanski M.J."/>
            <person name="Chevrette M.G."/>
            <person name="de Carvalho L.P.S."/>
            <person name="Shen B."/>
        </authorList>
    </citation>
    <scope>NUCLEOTIDE SEQUENCE</scope>
    <source>
        <strain evidence="11">NPDC080035</strain>
    </source>
</reference>
<keyword evidence="4" id="KW-0050">Antiport</keyword>
<accession>A0AAU7G9Q3</accession>
<keyword evidence="5 9" id="KW-0812">Transmembrane</keyword>
<evidence type="ECO:0000256" key="5">
    <source>
        <dbReference type="ARBA" id="ARBA00022692"/>
    </source>
</evidence>
<evidence type="ECO:0000256" key="2">
    <source>
        <dbReference type="ARBA" id="ARBA00005551"/>
    </source>
</evidence>
<feature type="transmembrane region" description="Helical" evidence="9">
    <location>
        <begin position="300"/>
        <end position="322"/>
    </location>
</feature>
<feature type="transmembrane region" description="Helical" evidence="9">
    <location>
        <begin position="173"/>
        <end position="194"/>
    </location>
</feature>
<keyword evidence="3" id="KW-0813">Transport</keyword>
<feature type="transmembrane region" description="Helical" evidence="9">
    <location>
        <begin position="240"/>
        <end position="258"/>
    </location>
</feature>
<evidence type="ECO:0000256" key="3">
    <source>
        <dbReference type="ARBA" id="ARBA00022448"/>
    </source>
</evidence>
<organism evidence="11">
    <name type="scientific">Leifsonia sp. NPDC080035</name>
    <dbReference type="NCBI Taxonomy" id="3143936"/>
    <lineage>
        <taxon>Bacteria</taxon>
        <taxon>Bacillati</taxon>
        <taxon>Actinomycetota</taxon>
        <taxon>Actinomycetes</taxon>
        <taxon>Micrococcales</taxon>
        <taxon>Microbacteriaceae</taxon>
        <taxon>Leifsonia</taxon>
    </lineage>
</organism>
<dbReference type="PANTHER" id="PTHR43562">
    <property type="entry name" value="NAPA-TYPE SODIUM/HYDROGEN ANTIPORTER"/>
    <property type="match status" value="1"/>
</dbReference>
<dbReference type="InterPro" id="IPR038770">
    <property type="entry name" value="Na+/solute_symporter_sf"/>
</dbReference>
<gene>
    <name evidence="11" type="ORF">AAME72_16115</name>
</gene>
<keyword evidence="6 9" id="KW-1133">Transmembrane helix</keyword>
<feature type="transmembrane region" description="Helical" evidence="9">
    <location>
        <begin position="146"/>
        <end position="167"/>
    </location>
</feature>
<feature type="transmembrane region" description="Helical" evidence="9">
    <location>
        <begin position="270"/>
        <end position="288"/>
    </location>
</feature>
<evidence type="ECO:0000256" key="8">
    <source>
        <dbReference type="ARBA" id="ARBA00023136"/>
    </source>
</evidence>
<dbReference type="PANTHER" id="PTHR43562:SF1">
    <property type="entry name" value="NA(+)_H(+) ANTIPORTER YJBQ-RELATED"/>
    <property type="match status" value="1"/>
</dbReference>
<dbReference type="GO" id="GO:0016020">
    <property type="term" value="C:membrane"/>
    <property type="evidence" value="ECO:0007669"/>
    <property type="project" value="UniProtKB-SubCell"/>
</dbReference>
<evidence type="ECO:0000256" key="1">
    <source>
        <dbReference type="ARBA" id="ARBA00004141"/>
    </source>
</evidence>
<comment type="subcellular location">
    <subcellularLocation>
        <location evidence="1">Membrane</location>
        <topology evidence="1">Multi-pass membrane protein</topology>
    </subcellularLocation>
</comment>
<feature type="transmembrane region" description="Helical" evidence="9">
    <location>
        <begin position="114"/>
        <end position="134"/>
    </location>
</feature>
<protein>
    <submittedName>
        <fullName evidence="11">Cation:proton antiporter</fullName>
    </submittedName>
</protein>
<name>A0AAU7G9Q3_9MICO</name>
<dbReference type="Pfam" id="PF00999">
    <property type="entry name" value="Na_H_Exchanger"/>
    <property type="match status" value="1"/>
</dbReference>
<dbReference type="AlphaFoldDB" id="A0AAU7G9Q3"/>
<feature type="transmembrane region" description="Helical" evidence="9">
    <location>
        <begin position="365"/>
        <end position="384"/>
    </location>
</feature>
<sequence>MEHAVGTIVLVPLLAVGAALLTSAVGRVAKIPLVVFEIVLGLIAGPSVLGWIPTSDALDSVANFGLAFLFFMAGNEIDFAAIRGRPVRTASLGWLISLVLGVLIGVLLAPSAVAGVYVGIALCSTALGTLMPMLRDAGELKSPFGRAVTAVGAVGEFGPLLAISLFLSGRKPLAAALVLIGFAVIAGAAIWFASRGPHEGFHRLVRATLHTSGQFAIRFVVLVIAGLVGLSIAFGLDMLLGAFAAGVLCRVLLSGAAEPDARLIETKLEAVAFGVLVPVFFINTGITFDLRALLGDPHALLLLPVFLVLLLVVRGLPGSLATPRGSTFADRASMTLFSATGLPIIVAVTNIGLREHDLSAGTATALVGAGMLSVLLFPLIALVLRRRSADGGLRPPDPDRVPIVG</sequence>
<feature type="transmembrane region" description="Helical" evidence="9">
    <location>
        <begin position="64"/>
        <end position="82"/>
    </location>
</feature>